<reference evidence="4" key="1">
    <citation type="journal article" date="2013" name="Stand. Genomic Sci.">
        <title>Complete genome sequence of Desulfocapsa sulfexigens, a marine deltaproteobacterium specialized in disproportionating inorganic sulfur compounds.</title>
        <authorList>
            <person name="Finster K.W."/>
            <person name="Kjeldsen K.U."/>
            <person name="Kube M."/>
            <person name="Reinhardt R."/>
            <person name="Mussmann M."/>
            <person name="Amann R."/>
            <person name="Schreiber L."/>
        </authorList>
    </citation>
    <scope>NUCLEOTIDE SEQUENCE [LARGE SCALE GENOMIC DNA]</scope>
    <source>
        <strain evidence="4">DSM 10523 / SB164P1</strain>
    </source>
</reference>
<dbReference type="InterPro" id="IPR026352">
    <property type="entry name" value="Nanowire_3heme"/>
</dbReference>
<accession>M1PJI4</accession>
<keyword evidence="1" id="KW-0732">Signal</keyword>
<dbReference type="InterPro" id="IPR029467">
    <property type="entry name" value="Cyt_c7-like"/>
</dbReference>
<dbReference type="SUPFAM" id="SSF48695">
    <property type="entry name" value="Multiheme cytochromes"/>
    <property type="match status" value="1"/>
</dbReference>
<name>M1PJI4_DESSD</name>
<dbReference type="RefSeq" id="WP_015405409.1">
    <property type="nucleotide sequence ID" value="NC_020304.1"/>
</dbReference>
<keyword evidence="4" id="KW-1185">Reference proteome</keyword>
<feature type="domain" description="Cytochrome c7-like" evidence="2">
    <location>
        <begin position="49"/>
        <end position="115"/>
    </location>
</feature>
<evidence type="ECO:0000313" key="4">
    <source>
        <dbReference type="Proteomes" id="UP000011721"/>
    </source>
</evidence>
<feature type="chain" id="PRO_5004016837" description="Cytochrome c7-like domain-containing protein" evidence="1">
    <location>
        <begin position="27"/>
        <end position="133"/>
    </location>
</feature>
<proteinExistence type="predicted"/>
<dbReference type="EMBL" id="CP003985">
    <property type="protein sequence ID" value="AGF79725.1"/>
    <property type="molecule type" value="Genomic_DNA"/>
</dbReference>
<dbReference type="PATRIC" id="fig|1167006.5.peg.3450"/>
<sequence length="133" mass="14345">MNKSFFSAVGVLTLIGGFLLSSHAFAAESYDSKKFGPKNPIIMDSPVNVIFDHRVHTEQVGLACAACHEDLFAMQRGVTPKIDQTMSALVKGRSCGACHDGETAFAANTLCNSCHFQPKDLKSSDPHPHTVTH</sequence>
<dbReference type="Proteomes" id="UP000011721">
    <property type="component" value="Chromosome"/>
</dbReference>
<dbReference type="CDD" id="cd08168">
    <property type="entry name" value="Cytochrom_C3"/>
    <property type="match status" value="1"/>
</dbReference>
<dbReference type="Gene3D" id="3.90.10.10">
    <property type="entry name" value="Cytochrome C3"/>
    <property type="match status" value="1"/>
</dbReference>
<dbReference type="HOGENOM" id="CLU_157045_0_0_7"/>
<feature type="signal peptide" evidence="1">
    <location>
        <begin position="1"/>
        <end position="26"/>
    </location>
</feature>
<dbReference type="OrthoDB" id="5421852at2"/>
<dbReference type="NCBIfam" id="TIGR04257">
    <property type="entry name" value="nanowire_3heme"/>
    <property type="match status" value="1"/>
</dbReference>
<dbReference type="KEGG" id="dsf:UWK_03198"/>
<dbReference type="AlphaFoldDB" id="M1PJI4"/>
<dbReference type="PANTHER" id="PTHR39425">
    <property type="entry name" value="LIPOPROTEIN CYTOCHROME C"/>
    <property type="match status" value="1"/>
</dbReference>
<evidence type="ECO:0000259" key="2">
    <source>
        <dbReference type="Pfam" id="PF14522"/>
    </source>
</evidence>
<gene>
    <name evidence="3" type="ordered locus">UWK_03198</name>
</gene>
<dbReference type="InterPro" id="IPR036280">
    <property type="entry name" value="Multihaem_cyt_sf"/>
</dbReference>
<evidence type="ECO:0000313" key="3">
    <source>
        <dbReference type="EMBL" id="AGF79725.1"/>
    </source>
</evidence>
<dbReference type="PANTHER" id="PTHR39425:SF1">
    <property type="entry name" value="CYTOCHROME C7-LIKE DOMAIN-CONTAINING PROTEIN"/>
    <property type="match status" value="1"/>
</dbReference>
<evidence type="ECO:0000256" key="1">
    <source>
        <dbReference type="SAM" id="SignalP"/>
    </source>
</evidence>
<protein>
    <recommendedName>
        <fullName evidence="2">Cytochrome c7-like domain-containing protein</fullName>
    </recommendedName>
</protein>
<dbReference type="Pfam" id="PF14522">
    <property type="entry name" value="Cytochrome_C7"/>
    <property type="match status" value="1"/>
</dbReference>
<organism evidence="3 4">
    <name type="scientific">Desulfocapsa sulfexigens (strain DSM 10523 / SB164P1)</name>
    <dbReference type="NCBI Taxonomy" id="1167006"/>
    <lineage>
        <taxon>Bacteria</taxon>
        <taxon>Pseudomonadati</taxon>
        <taxon>Thermodesulfobacteriota</taxon>
        <taxon>Desulfobulbia</taxon>
        <taxon>Desulfobulbales</taxon>
        <taxon>Desulfocapsaceae</taxon>
        <taxon>Desulfocapsa</taxon>
    </lineage>
</organism>